<dbReference type="Proteomes" id="UP000198341">
    <property type="component" value="Chromosome 18"/>
</dbReference>
<accession>K8ES04</accession>
<dbReference type="Pfam" id="PF02042">
    <property type="entry name" value="RWP-RK"/>
    <property type="match status" value="1"/>
</dbReference>
<keyword evidence="2" id="KW-0805">Transcription regulation</keyword>
<evidence type="ECO:0000256" key="4">
    <source>
        <dbReference type="ARBA" id="ARBA00023125"/>
    </source>
</evidence>
<keyword evidence="5" id="KW-0804">Transcription</keyword>
<dbReference type="OrthoDB" id="6270329at2759"/>
<dbReference type="PROSITE" id="PS51519">
    <property type="entry name" value="RWP_RK"/>
    <property type="match status" value="1"/>
</dbReference>
<evidence type="ECO:0000256" key="2">
    <source>
        <dbReference type="ARBA" id="ARBA00023015"/>
    </source>
</evidence>
<evidence type="ECO:0000256" key="3">
    <source>
        <dbReference type="ARBA" id="ARBA00023054"/>
    </source>
</evidence>
<dbReference type="KEGG" id="bpg:Bathy18g01250"/>
<feature type="compositionally biased region" description="Low complexity" evidence="7">
    <location>
        <begin position="367"/>
        <end position="376"/>
    </location>
</feature>
<feature type="region of interest" description="Disordered" evidence="7">
    <location>
        <begin position="187"/>
        <end position="248"/>
    </location>
</feature>
<feature type="region of interest" description="Disordered" evidence="7">
    <location>
        <begin position="366"/>
        <end position="392"/>
    </location>
</feature>
<gene>
    <name evidence="9" type="ordered locus">Bathy18g01250</name>
</gene>
<dbReference type="PANTHER" id="PTHR46373">
    <property type="entry name" value="PROTEIN RKD4"/>
    <property type="match status" value="1"/>
</dbReference>
<reference evidence="9 10" key="1">
    <citation type="submission" date="2011-10" db="EMBL/GenBank/DDBJ databases">
        <authorList>
            <person name="Genoscope - CEA"/>
        </authorList>
    </citation>
    <scope>NUCLEOTIDE SEQUENCE [LARGE SCALE GENOMIC DNA]</scope>
    <source>
        <strain evidence="9 10">RCC 1105</strain>
    </source>
</reference>
<feature type="compositionally biased region" description="Basic and acidic residues" evidence="7">
    <location>
        <begin position="9"/>
        <end position="24"/>
    </location>
</feature>
<feature type="compositionally biased region" description="Basic residues" evidence="7">
    <location>
        <begin position="187"/>
        <end position="198"/>
    </location>
</feature>
<sequence length="468" mass="52812">MTTKGILMSEKKEKTAKSHLRDVENNNNNNKDDEDDKEDSLMKNITLNDLTKLALDSESEAAKKFGCGTTRFKTICRKFGIIRWPHRKLHSLLEMYKSLAGYYQELCEKATADPENESTMEVLQSTKKDLDRLREYAFQVAYLSIKLRQKERNVFLLNEYHHSKPKKAKPWPEDILRIRATIYKQRHVHSKHIKRKSKNSSSASQNLLEEEKEMAPTANPCSMTTSMTTTNNMSANNDTTCNTTTYSSEESVEMSGADTAFNHHQMVDVSCGTRTLTSDAETNTYLNNSYAFINNEMSSGYIENEDDHCDDEDQYQTHRGHPSLPPSFKNTNTKTKMMYTTTSAANSEYSSGYGVDFFNVTAPTFINNNNNENGQNSVGGRKRKKPTSSLSAALSKLSKRAAANNNFKKGGETEEEQPTALAFSMPHMLNMDAIFGIDGSVERDDEDTALSPNSYGITVASFKETKRM</sequence>
<feature type="domain" description="RWP-RK" evidence="8">
    <location>
        <begin position="28"/>
        <end position="113"/>
    </location>
</feature>
<keyword evidence="10" id="KW-1185">Reference proteome</keyword>
<protein>
    <recommendedName>
        <fullName evidence="8">RWP-RK domain-containing protein</fullName>
    </recommendedName>
</protein>
<organism evidence="9 10">
    <name type="scientific">Bathycoccus prasinos</name>
    <dbReference type="NCBI Taxonomy" id="41875"/>
    <lineage>
        <taxon>Eukaryota</taxon>
        <taxon>Viridiplantae</taxon>
        <taxon>Chlorophyta</taxon>
        <taxon>Mamiellophyceae</taxon>
        <taxon>Mamiellales</taxon>
        <taxon>Bathycoccaceae</taxon>
        <taxon>Bathycoccus</taxon>
    </lineage>
</organism>
<evidence type="ECO:0000259" key="8">
    <source>
        <dbReference type="PROSITE" id="PS51519"/>
    </source>
</evidence>
<evidence type="ECO:0000256" key="1">
    <source>
        <dbReference type="ARBA" id="ARBA00004049"/>
    </source>
</evidence>
<evidence type="ECO:0000313" key="9">
    <source>
        <dbReference type="EMBL" id="CCO20739.1"/>
    </source>
</evidence>
<dbReference type="GO" id="GO:0003700">
    <property type="term" value="F:DNA-binding transcription factor activity"/>
    <property type="evidence" value="ECO:0007669"/>
    <property type="project" value="InterPro"/>
</dbReference>
<feature type="region of interest" description="Disordered" evidence="7">
    <location>
        <begin position="1"/>
        <end position="38"/>
    </location>
</feature>
<feature type="compositionally biased region" description="Low complexity" evidence="7">
    <location>
        <begin position="222"/>
        <end position="240"/>
    </location>
</feature>
<keyword evidence="3" id="KW-0175">Coiled coil</keyword>
<proteinExistence type="predicted"/>
<feature type="region of interest" description="Disordered" evidence="7">
    <location>
        <begin position="311"/>
        <end position="332"/>
    </location>
</feature>
<dbReference type="RefSeq" id="XP_007508248.1">
    <property type="nucleotide sequence ID" value="XM_007508186.1"/>
</dbReference>
<evidence type="ECO:0000256" key="6">
    <source>
        <dbReference type="ARBA" id="ARBA00023242"/>
    </source>
</evidence>
<keyword evidence="4" id="KW-0238">DNA-binding</keyword>
<evidence type="ECO:0000256" key="7">
    <source>
        <dbReference type="SAM" id="MobiDB-lite"/>
    </source>
</evidence>
<dbReference type="GeneID" id="19010884"/>
<dbReference type="GO" id="GO:0003677">
    <property type="term" value="F:DNA binding"/>
    <property type="evidence" value="ECO:0007669"/>
    <property type="project" value="UniProtKB-KW"/>
</dbReference>
<dbReference type="AlphaFoldDB" id="K8ES04"/>
<name>K8ES04_9CHLO</name>
<evidence type="ECO:0000256" key="5">
    <source>
        <dbReference type="ARBA" id="ARBA00023163"/>
    </source>
</evidence>
<evidence type="ECO:0000313" key="10">
    <source>
        <dbReference type="Proteomes" id="UP000198341"/>
    </source>
</evidence>
<keyword evidence="6" id="KW-0539">Nucleus</keyword>
<dbReference type="InterPro" id="IPR044607">
    <property type="entry name" value="RKD-like"/>
</dbReference>
<dbReference type="EMBL" id="FO082261">
    <property type="protein sequence ID" value="CCO20739.1"/>
    <property type="molecule type" value="Genomic_DNA"/>
</dbReference>
<dbReference type="InterPro" id="IPR003035">
    <property type="entry name" value="RWP-RK_dom"/>
</dbReference>
<comment type="function">
    <text evidence="1">Putative transcription factor.</text>
</comment>
<dbReference type="PANTHER" id="PTHR46373:SF2">
    <property type="entry name" value="RWP-RK DOMAIN-CONTAINING PROTEIN"/>
    <property type="match status" value="1"/>
</dbReference>